<gene>
    <name evidence="18" type="ORF">A11A3_05079</name>
</gene>
<dbReference type="OrthoDB" id="6724607at2"/>
<dbReference type="InterPro" id="IPR004358">
    <property type="entry name" value="Sig_transdc_His_kin-like_C"/>
</dbReference>
<evidence type="ECO:0000256" key="4">
    <source>
        <dbReference type="ARBA" id="ARBA00022553"/>
    </source>
</evidence>
<dbReference type="SMART" id="SM00304">
    <property type="entry name" value="HAMP"/>
    <property type="match status" value="1"/>
</dbReference>
<dbReference type="SMART" id="SM00448">
    <property type="entry name" value="REC"/>
    <property type="match status" value="1"/>
</dbReference>
<evidence type="ECO:0000313" key="18">
    <source>
        <dbReference type="EMBL" id="EKF75038.1"/>
    </source>
</evidence>
<evidence type="ECO:0000256" key="7">
    <source>
        <dbReference type="ARBA" id="ARBA00022741"/>
    </source>
</evidence>
<dbReference type="PROSITE" id="PS50109">
    <property type="entry name" value="HIS_KIN"/>
    <property type="match status" value="1"/>
</dbReference>
<dbReference type="InterPro" id="IPR003660">
    <property type="entry name" value="HAMP_dom"/>
</dbReference>
<dbReference type="Pfam" id="PF02518">
    <property type="entry name" value="HATPase_c"/>
    <property type="match status" value="1"/>
</dbReference>
<dbReference type="CDD" id="cd06225">
    <property type="entry name" value="HAMP"/>
    <property type="match status" value="1"/>
</dbReference>
<dbReference type="Pfam" id="PF00072">
    <property type="entry name" value="Response_reg"/>
    <property type="match status" value="1"/>
</dbReference>
<evidence type="ECO:0000256" key="1">
    <source>
        <dbReference type="ARBA" id="ARBA00000085"/>
    </source>
</evidence>
<evidence type="ECO:0000256" key="12">
    <source>
        <dbReference type="ARBA" id="ARBA00023136"/>
    </source>
</evidence>
<protein>
    <recommendedName>
        <fullName evidence="3">histidine kinase</fullName>
        <ecNumber evidence="3">2.7.13.3</ecNumber>
    </recommendedName>
</protein>
<dbReference type="InterPro" id="IPR005467">
    <property type="entry name" value="His_kinase_dom"/>
</dbReference>
<proteinExistence type="predicted"/>
<dbReference type="SUPFAM" id="SSF47384">
    <property type="entry name" value="Homodimeric domain of signal transducing histidine kinase"/>
    <property type="match status" value="1"/>
</dbReference>
<dbReference type="GO" id="GO:0005524">
    <property type="term" value="F:ATP binding"/>
    <property type="evidence" value="ECO:0007669"/>
    <property type="project" value="UniProtKB-KW"/>
</dbReference>
<dbReference type="GO" id="GO:0000155">
    <property type="term" value="F:phosphorelay sensor kinase activity"/>
    <property type="evidence" value="ECO:0007669"/>
    <property type="project" value="InterPro"/>
</dbReference>
<sequence length="694" mass="76740">MTLSRRLLYLLYFAATSCALLATLALYYVNDNLVDSLAERNAGRELDKVEAAFLDQLSILRVRAADWSNRQQALPLSQDGIGQLDLLAEIRDDRVNIRRGDVSADNPALVALASHFVEGYCLPTWGVVRVGKRSLLFSTAVEQGCHAYLVGVWINTQWLNYLSSRVGHALYLQPLEQGQSTERGLYRQDDGQWRGRFPLPDYLGGSPMEMLVDLPSDGSNAVLHAVLTMAVIMLLLSWGAVLFINRRIKSILFGRVQYLHHAVRSIARGGELNQRVPVEGRDEISLLAEDFNTMVDNIDHTQNQLASARRQAEVASQAKSQFLANISHEIRTPMTAILGYTELLRDGALSSLEQARYLNIIQNNGDALLALINDVLDLSRIEAGQLSLEQRVFTIAELMDEVVASHRLLAREKQVALSLTLDDSVPVSVSGDVFRLRQILMNLIGNAVKFTEQGSVEVQVGWQSSASQLEVRVADTGIGMNERQLSRIFQPFSQVDATHSRRYTGTGLGLSIARQLARSQGGDITVTSQEEVGSCFVLTLPLARACQVELAPEPETAVAHEKGPRLQGRVLLVEDNTVNRLFVRKVLEQAGMTVIEAADGRDACEQHGRHRALDLVVLDMQMPVMDGYQTVQALRDRGFDGPVLALTANVLAEDRQRCLEAGCDEFLGKPVRVRDLLDICARLLVQPRAASADF</sequence>
<keyword evidence="6 14" id="KW-0812">Transmembrane</keyword>
<dbReference type="SMART" id="SM00387">
    <property type="entry name" value="HATPase_c"/>
    <property type="match status" value="1"/>
</dbReference>
<dbReference type="InterPro" id="IPR011006">
    <property type="entry name" value="CheY-like_superfamily"/>
</dbReference>
<feature type="domain" description="HAMP" evidence="17">
    <location>
        <begin position="250"/>
        <end position="303"/>
    </location>
</feature>
<dbReference type="SUPFAM" id="SSF158472">
    <property type="entry name" value="HAMP domain-like"/>
    <property type="match status" value="1"/>
</dbReference>
<dbReference type="GO" id="GO:0016020">
    <property type="term" value="C:membrane"/>
    <property type="evidence" value="ECO:0007669"/>
    <property type="project" value="UniProtKB-SubCell"/>
</dbReference>
<keyword evidence="9" id="KW-0067">ATP-binding</keyword>
<dbReference type="FunFam" id="3.30.565.10:FF:000010">
    <property type="entry name" value="Sensor histidine kinase RcsC"/>
    <property type="match status" value="1"/>
</dbReference>
<keyword evidence="7" id="KW-0547">Nucleotide-binding</keyword>
<reference evidence="18 19" key="1">
    <citation type="journal article" date="2012" name="J. Bacteriol.">
        <title>Genome Sequence of the Alkane-Degrading Bacterium Alcanivorax hongdengensis Type Strain A-11-3.</title>
        <authorList>
            <person name="Lai Q."/>
            <person name="Shao Z."/>
        </authorList>
    </citation>
    <scope>NUCLEOTIDE SEQUENCE [LARGE SCALE GENOMIC DNA]</scope>
    <source>
        <strain evidence="18 19">A-11-3</strain>
    </source>
</reference>
<keyword evidence="8" id="KW-0418">Kinase</keyword>
<comment type="catalytic activity">
    <reaction evidence="1">
        <text>ATP + protein L-histidine = ADP + protein N-phospho-L-histidine.</text>
        <dbReference type="EC" id="2.7.13.3"/>
    </reaction>
</comment>
<dbReference type="PANTHER" id="PTHR43047">
    <property type="entry name" value="TWO-COMPONENT HISTIDINE PROTEIN KINASE"/>
    <property type="match status" value="1"/>
</dbReference>
<dbReference type="AlphaFoldDB" id="L0WDY2"/>
<dbReference type="eggNOG" id="COG0642">
    <property type="taxonomic scope" value="Bacteria"/>
</dbReference>
<dbReference type="EC" id="2.7.13.3" evidence="3"/>
<evidence type="ECO:0000256" key="13">
    <source>
        <dbReference type="PROSITE-ProRule" id="PRU00169"/>
    </source>
</evidence>
<dbReference type="FunFam" id="1.10.287.130:FF:000004">
    <property type="entry name" value="Ethylene receptor 1"/>
    <property type="match status" value="1"/>
</dbReference>
<evidence type="ECO:0000256" key="11">
    <source>
        <dbReference type="ARBA" id="ARBA00023012"/>
    </source>
</evidence>
<evidence type="ECO:0000256" key="5">
    <source>
        <dbReference type="ARBA" id="ARBA00022679"/>
    </source>
</evidence>
<dbReference type="SUPFAM" id="SSF55874">
    <property type="entry name" value="ATPase domain of HSP90 chaperone/DNA topoisomerase II/histidine kinase"/>
    <property type="match status" value="1"/>
</dbReference>
<dbReference type="InterPro" id="IPR036890">
    <property type="entry name" value="HATPase_C_sf"/>
</dbReference>
<dbReference type="SUPFAM" id="SSF52172">
    <property type="entry name" value="CheY-like"/>
    <property type="match status" value="1"/>
</dbReference>
<dbReference type="InterPro" id="IPR003661">
    <property type="entry name" value="HisK_dim/P_dom"/>
</dbReference>
<dbReference type="Gene3D" id="6.10.340.10">
    <property type="match status" value="1"/>
</dbReference>
<dbReference type="InterPro" id="IPR003594">
    <property type="entry name" value="HATPase_dom"/>
</dbReference>
<evidence type="ECO:0000313" key="19">
    <source>
        <dbReference type="Proteomes" id="UP000010164"/>
    </source>
</evidence>
<evidence type="ECO:0000256" key="6">
    <source>
        <dbReference type="ARBA" id="ARBA00022692"/>
    </source>
</evidence>
<dbReference type="CDD" id="cd16922">
    <property type="entry name" value="HATPase_EvgS-ArcB-TorS-like"/>
    <property type="match status" value="1"/>
</dbReference>
<keyword evidence="11" id="KW-0902">Two-component regulatory system</keyword>
<keyword evidence="19" id="KW-1185">Reference proteome</keyword>
<dbReference type="PROSITE" id="PS50885">
    <property type="entry name" value="HAMP"/>
    <property type="match status" value="1"/>
</dbReference>
<evidence type="ECO:0000259" key="15">
    <source>
        <dbReference type="PROSITE" id="PS50109"/>
    </source>
</evidence>
<evidence type="ECO:0000256" key="14">
    <source>
        <dbReference type="SAM" id="Phobius"/>
    </source>
</evidence>
<keyword evidence="4 13" id="KW-0597">Phosphoprotein</keyword>
<dbReference type="STRING" id="1177179.A11A3_05079"/>
<accession>L0WDY2</accession>
<evidence type="ECO:0000256" key="2">
    <source>
        <dbReference type="ARBA" id="ARBA00004370"/>
    </source>
</evidence>
<feature type="domain" description="Response regulatory" evidence="16">
    <location>
        <begin position="569"/>
        <end position="684"/>
    </location>
</feature>
<evidence type="ECO:0000256" key="9">
    <source>
        <dbReference type="ARBA" id="ARBA00022840"/>
    </source>
</evidence>
<dbReference type="SMART" id="SM00388">
    <property type="entry name" value="HisKA"/>
    <property type="match status" value="1"/>
</dbReference>
<evidence type="ECO:0000256" key="3">
    <source>
        <dbReference type="ARBA" id="ARBA00012438"/>
    </source>
</evidence>
<evidence type="ECO:0000259" key="17">
    <source>
        <dbReference type="PROSITE" id="PS50885"/>
    </source>
</evidence>
<comment type="subcellular location">
    <subcellularLocation>
        <location evidence="2">Membrane</location>
    </subcellularLocation>
</comment>
<dbReference type="EMBL" id="AMRJ01000005">
    <property type="protein sequence ID" value="EKF75038.1"/>
    <property type="molecule type" value="Genomic_DNA"/>
</dbReference>
<evidence type="ECO:0000256" key="8">
    <source>
        <dbReference type="ARBA" id="ARBA00022777"/>
    </source>
</evidence>
<dbReference type="CDD" id="cd00082">
    <property type="entry name" value="HisKA"/>
    <property type="match status" value="1"/>
</dbReference>
<feature type="domain" description="Histidine kinase" evidence="15">
    <location>
        <begin position="325"/>
        <end position="544"/>
    </location>
</feature>
<dbReference type="Gene3D" id="3.40.50.2300">
    <property type="match status" value="1"/>
</dbReference>
<dbReference type="RefSeq" id="WP_008928200.1">
    <property type="nucleotide sequence ID" value="NZ_AMRJ01000005.1"/>
</dbReference>
<dbReference type="PROSITE" id="PS51257">
    <property type="entry name" value="PROKAR_LIPOPROTEIN"/>
    <property type="match status" value="1"/>
</dbReference>
<keyword evidence="5" id="KW-0808">Transferase</keyword>
<feature type="modified residue" description="4-aspartylphosphate" evidence="13">
    <location>
        <position position="619"/>
    </location>
</feature>
<evidence type="ECO:0000259" key="16">
    <source>
        <dbReference type="PROSITE" id="PS50110"/>
    </source>
</evidence>
<comment type="caution">
    <text evidence="18">The sequence shown here is derived from an EMBL/GenBank/DDBJ whole genome shotgun (WGS) entry which is preliminary data.</text>
</comment>
<name>L0WDY2_9GAMM</name>
<dbReference type="InterPro" id="IPR036097">
    <property type="entry name" value="HisK_dim/P_sf"/>
</dbReference>
<dbReference type="PRINTS" id="PR00344">
    <property type="entry name" value="BCTRLSENSOR"/>
</dbReference>
<dbReference type="CDD" id="cd17546">
    <property type="entry name" value="REC_hyHK_CKI1_RcsC-like"/>
    <property type="match status" value="1"/>
</dbReference>
<evidence type="ECO:0000256" key="10">
    <source>
        <dbReference type="ARBA" id="ARBA00022989"/>
    </source>
</evidence>
<feature type="transmembrane region" description="Helical" evidence="14">
    <location>
        <begin position="221"/>
        <end position="245"/>
    </location>
</feature>
<keyword evidence="12 14" id="KW-0472">Membrane</keyword>
<dbReference type="PATRIC" id="fig|1177179.3.peg.1020"/>
<keyword evidence="10 14" id="KW-1133">Transmembrane helix</keyword>
<dbReference type="Gene3D" id="3.30.565.10">
    <property type="entry name" value="Histidine kinase-like ATPase, C-terminal domain"/>
    <property type="match status" value="1"/>
</dbReference>
<dbReference type="Pfam" id="PF00672">
    <property type="entry name" value="HAMP"/>
    <property type="match status" value="1"/>
</dbReference>
<dbReference type="Gene3D" id="1.10.287.130">
    <property type="match status" value="1"/>
</dbReference>
<feature type="transmembrane region" description="Helical" evidence="14">
    <location>
        <begin position="7"/>
        <end position="29"/>
    </location>
</feature>
<dbReference type="Proteomes" id="UP000010164">
    <property type="component" value="Unassembled WGS sequence"/>
</dbReference>
<organism evidence="18 19">
    <name type="scientific">Alcanivorax hongdengensis A-11-3</name>
    <dbReference type="NCBI Taxonomy" id="1177179"/>
    <lineage>
        <taxon>Bacteria</taxon>
        <taxon>Pseudomonadati</taxon>
        <taxon>Pseudomonadota</taxon>
        <taxon>Gammaproteobacteria</taxon>
        <taxon>Oceanospirillales</taxon>
        <taxon>Alcanivoracaceae</taxon>
        <taxon>Alcanivorax</taxon>
    </lineage>
</organism>
<dbReference type="InterPro" id="IPR001789">
    <property type="entry name" value="Sig_transdc_resp-reg_receiver"/>
</dbReference>
<dbReference type="PROSITE" id="PS50110">
    <property type="entry name" value="RESPONSE_REGULATORY"/>
    <property type="match status" value="1"/>
</dbReference>
<dbReference type="Pfam" id="PF00512">
    <property type="entry name" value="HisKA"/>
    <property type="match status" value="1"/>
</dbReference>